<proteinExistence type="predicted"/>
<dbReference type="Proteomes" id="UP000838756">
    <property type="component" value="Unassembled WGS sequence"/>
</dbReference>
<evidence type="ECO:0000313" key="1">
    <source>
        <dbReference type="EMBL" id="CAH2210151.1"/>
    </source>
</evidence>
<reference evidence="1" key="1">
    <citation type="submission" date="2022-03" db="EMBL/GenBank/DDBJ databases">
        <authorList>
            <person name="Lindestad O."/>
        </authorList>
    </citation>
    <scope>NUCLEOTIDE SEQUENCE</scope>
</reference>
<dbReference type="InterPro" id="IPR001611">
    <property type="entry name" value="Leu-rich_rpt"/>
</dbReference>
<evidence type="ECO:0000313" key="2">
    <source>
        <dbReference type="Proteomes" id="UP000838756"/>
    </source>
</evidence>
<dbReference type="AlphaFoldDB" id="A0A8S4QI26"/>
<keyword evidence="2" id="KW-1185">Reference proteome</keyword>
<protein>
    <submittedName>
        <fullName evidence="1">Jg15194 protein</fullName>
    </submittedName>
</protein>
<organism evidence="1 2">
    <name type="scientific">Pararge aegeria aegeria</name>
    <dbReference type="NCBI Taxonomy" id="348720"/>
    <lineage>
        <taxon>Eukaryota</taxon>
        <taxon>Metazoa</taxon>
        <taxon>Ecdysozoa</taxon>
        <taxon>Arthropoda</taxon>
        <taxon>Hexapoda</taxon>
        <taxon>Insecta</taxon>
        <taxon>Pterygota</taxon>
        <taxon>Neoptera</taxon>
        <taxon>Endopterygota</taxon>
        <taxon>Lepidoptera</taxon>
        <taxon>Glossata</taxon>
        <taxon>Ditrysia</taxon>
        <taxon>Papilionoidea</taxon>
        <taxon>Nymphalidae</taxon>
        <taxon>Satyrinae</taxon>
        <taxon>Satyrini</taxon>
        <taxon>Parargina</taxon>
        <taxon>Pararge</taxon>
    </lineage>
</organism>
<sequence length="135" mass="15312">MSRRTPTKSKIKVCNKSVFHLQDKKADENELTIGLIKSAKRTGQLSLCNRGLGTVPENVWKINELVLEETKEVDFARSDQSNWWNCEPLKMLDLSSNVIKKLSPNLKFLQELVTLKTALHDGYTGALCNVIFIHV</sequence>
<dbReference type="EMBL" id="CAKXAJ010006711">
    <property type="protein sequence ID" value="CAH2210151.1"/>
    <property type="molecule type" value="Genomic_DNA"/>
</dbReference>
<accession>A0A8S4QI26</accession>
<dbReference type="PROSITE" id="PS51450">
    <property type="entry name" value="LRR"/>
    <property type="match status" value="1"/>
</dbReference>
<gene>
    <name evidence="1" type="primary">jg15194</name>
    <name evidence="1" type="ORF">PAEG_LOCUS2063</name>
</gene>
<dbReference type="OrthoDB" id="660555at2759"/>
<comment type="caution">
    <text evidence="1">The sequence shown here is derived from an EMBL/GenBank/DDBJ whole genome shotgun (WGS) entry which is preliminary data.</text>
</comment>
<name>A0A8S4QI26_9NEOP</name>